<keyword evidence="1" id="KW-0812">Transmembrane</keyword>
<keyword evidence="1" id="KW-0472">Membrane</keyword>
<sequence>MTVHRASAPSWISALIVAAVVVAALIITKEPAYAVAVTYPVLTALGAQNGRKKRRRPS</sequence>
<evidence type="ECO:0000313" key="2">
    <source>
        <dbReference type="EMBL" id="MTG90101.1"/>
    </source>
</evidence>
<gene>
    <name evidence="2" type="ORF">GJV82_14270</name>
</gene>
<dbReference type="Proteomes" id="UP000440668">
    <property type="component" value="Unassembled WGS sequence"/>
</dbReference>
<evidence type="ECO:0000256" key="1">
    <source>
        <dbReference type="SAM" id="Phobius"/>
    </source>
</evidence>
<dbReference type="RefSeq" id="WP_155099686.1">
    <property type="nucleotide sequence ID" value="NZ_WMKA01000038.1"/>
</dbReference>
<dbReference type="EMBL" id="WMKA01000038">
    <property type="protein sequence ID" value="MTG90101.1"/>
    <property type="molecule type" value="Genomic_DNA"/>
</dbReference>
<accession>A0A6N7ZKT2</accession>
<organism evidence="2 3">
    <name type="scientific">Cellulosimicrobium composti</name>
    <dbReference type="NCBI Taxonomy" id="2672572"/>
    <lineage>
        <taxon>Bacteria</taxon>
        <taxon>Bacillati</taxon>
        <taxon>Actinomycetota</taxon>
        <taxon>Actinomycetes</taxon>
        <taxon>Micrococcales</taxon>
        <taxon>Promicromonosporaceae</taxon>
        <taxon>Cellulosimicrobium</taxon>
    </lineage>
</organism>
<comment type="caution">
    <text evidence="2">The sequence shown here is derived from an EMBL/GenBank/DDBJ whole genome shotgun (WGS) entry which is preliminary data.</text>
</comment>
<reference evidence="2 3" key="1">
    <citation type="submission" date="2019-11" db="EMBL/GenBank/DDBJ databases">
        <title>Cellulosimicrobium composti sp. nov. isolated from a compost.</title>
        <authorList>
            <person name="Yang Y."/>
        </authorList>
    </citation>
    <scope>NUCLEOTIDE SEQUENCE [LARGE SCALE GENOMIC DNA]</scope>
    <source>
        <strain evidence="2 3">BIT-GX5</strain>
    </source>
</reference>
<feature type="transmembrane region" description="Helical" evidence="1">
    <location>
        <begin position="7"/>
        <end position="27"/>
    </location>
</feature>
<name>A0A6N7ZKT2_9MICO</name>
<protein>
    <submittedName>
        <fullName evidence="2">Uncharacterized protein</fullName>
    </submittedName>
</protein>
<proteinExistence type="predicted"/>
<evidence type="ECO:0000313" key="3">
    <source>
        <dbReference type="Proteomes" id="UP000440668"/>
    </source>
</evidence>
<keyword evidence="1" id="KW-1133">Transmembrane helix</keyword>
<dbReference type="AlphaFoldDB" id="A0A6N7ZKT2"/>